<keyword evidence="4" id="KW-0862">Zinc</keyword>
<evidence type="ECO:0000313" key="7">
    <source>
        <dbReference type="EMBL" id="RVU05897.1"/>
    </source>
</evidence>
<evidence type="ECO:0000256" key="6">
    <source>
        <dbReference type="SAM" id="SignalP"/>
    </source>
</evidence>
<evidence type="ECO:0000313" key="8">
    <source>
        <dbReference type="Proteomes" id="UP000282837"/>
    </source>
</evidence>
<accession>A0A3S2V7W9</accession>
<feature type="signal peptide" evidence="6">
    <location>
        <begin position="1"/>
        <end position="24"/>
    </location>
</feature>
<dbReference type="Gene3D" id="3.40.50.10310">
    <property type="entry name" value="Creatininase"/>
    <property type="match status" value="1"/>
</dbReference>
<protein>
    <submittedName>
        <fullName evidence="7">Creatininase family protein</fullName>
    </submittedName>
</protein>
<reference evidence="7 8" key="1">
    <citation type="submission" date="2019-01" db="EMBL/GenBank/DDBJ databases">
        <authorList>
            <person name="Chen W.-M."/>
        </authorList>
    </citation>
    <scope>NUCLEOTIDE SEQUENCE [LARGE SCALE GENOMIC DNA]</scope>
    <source>
        <strain evidence="7 8">FSY-9</strain>
    </source>
</reference>
<dbReference type="GO" id="GO:0009231">
    <property type="term" value="P:riboflavin biosynthetic process"/>
    <property type="evidence" value="ECO:0007669"/>
    <property type="project" value="TreeGrafter"/>
</dbReference>
<sequence length="308" mass="33428">MMVKALDKLVAAALLAIAPQAVMAAEPAPKLALSPFWEELTGPDFIKALKAADGLCILPMGSVEKFGPSGPMGTNLIMARAIAEQAARREYAIIFPAYYVAQTADVANHQGTISYSADLQFQMLRETVSEMARNGCRKILLSNGHSSNMGLIQWFIQSNMALPQPYQVYAAYPASPRFSPPTPETLKLPAVMQPSHPDADGHGGEERIALLMAVRPDLMHPERGHDEPAEKEGAVHLPVPHGVLIGTARYIEAPTSYIGDASGATAKRGKALLDYATDRLVQILQALKADQRSAKDLQDFAEQRRHPR</sequence>
<evidence type="ECO:0000256" key="4">
    <source>
        <dbReference type="ARBA" id="ARBA00022833"/>
    </source>
</evidence>
<keyword evidence="2" id="KW-0479">Metal-binding</keyword>
<gene>
    <name evidence="7" type="ORF">EOE18_07995</name>
</gene>
<keyword evidence="8" id="KW-1185">Reference proteome</keyword>
<dbReference type="AlphaFoldDB" id="A0A3S2V7W9"/>
<dbReference type="SUPFAM" id="SSF102215">
    <property type="entry name" value="Creatininase"/>
    <property type="match status" value="1"/>
</dbReference>
<dbReference type="PANTHER" id="PTHR35005:SF1">
    <property type="entry name" value="2-AMINO-5-FORMYLAMINO-6-RIBOSYLAMINOPYRIMIDIN-4(3H)-ONE 5'-MONOPHOSPHATE DEFORMYLASE"/>
    <property type="match status" value="1"/>
</dbReference>
<keyword evidence="3" id="KW-0378">Hydrolase</keyword>
<comment type="cofactor">
    <cofactor evidence="1">
        <name>Zn(2+)</name>
        <dbReference type="ChEBI" id="CHEBI:29105"/>
    </cofactor>
</comment>
<comment type="similarity">
    <text evidence="5">Belongs to the creatininase superfamily.</text>
</comment>
<dbReference type="GO" id="GO:0016811">
    <property type="term" value="F:hydrolase activity, acting on carbon-nitrogen (but not peptide) bonds, in linear amides"/>
    <property type="evidence" value="ECO:0007669"/>
    <property type="project" value="TreeGrafter"/>
</dbReference>
<dbReference type="Pfam" id="PF02633">
    <property type="entry name" value="Creatininase"/>
    <property type="match status" value="1"/>
</dbReference>
<dbReference type="InterPro" id="IPR024087">
    <property type="entry name" value="Creatininase-like_sf"/>
</dbReference>
<feature type="chain" id="PRO_5018539017" evidence="6">
    <location>
        <begin position="25"/>
        <end position="308"/>
    </location>
</feature>
<evidence type="ECO:0000256" key="5">
    <source>
        <dbReference type="ARBA" id="ARBA00024029"/>
    </source>
</evidence>
<evidence type="ECO:0000256" key="2">
    <source>
        <dbReference type="ARBA" id="ARBA00022723"/>
    </source>
</evidence>
<dbReference type="PANTHER" id="PTHR35005">
    <property type="entry name" value="3-DEHYDRO-SCYLLO-INOSOSE HYDROLASE"/>
    <property type="match status" value="1"/>
</dbReference>
<organism evidence="7 8">
    <name type="scientific">Novosphingobium umbonatum</name>
    <dbReference type="NCBI Taxonomy" id="1908524"/>
    <lineage>
        <taxon>Bacteria</taxon>
        <taxon>Pseudomonadati</taxon>
        <taxon>Pseudomonadota</taxon>
        <taxon>Alphaproteobacteria</taxon>
        <taxon>Sphingomonadales</taxon>
        <taxon>Sphingomonadaceae</taxon>
        <taxon>Novosphingobium</taxon>
    </lineage>
</organism>
<dbReference type="Proteomes" id="UP000282837">
    <property type="component" value="Unassembled WGS sequence"/>
</dbReference>
<keyword evidence="6" id="KW-0732">Signal</keyword>
<proteinExistence type="inferred from homology"/>
<evidence type="ECO:0000256" key="3">
    <source>
        <dbReference type="ARBA" id="ARBA00022801"/>
    </source>
</evidence>
<name>A0A3S2V7W9_9SPHN</name>
<dbReference type="GO" id="GO:0046872">
    <property type="term" value="F:metal ion binding"/>
    <property type="evidence" value="ECO:0007669"/>
    <property type="project" value="UniProtKB-KW"/>
</dbReference>
<evidence type="ECO:0000256" key="1">
    <source>
        <dbReference type="ARBA" id="ARBA00001947"/>
    </source>
</evidence>
<dbReference type="InterPro" id="IPR003785">
    <property type="entry name" value="Creatininase/forma_Hydrolase"/>
</dbReference>
<dbReference type="EMBL" id="SACO01000004">
    <property type="protein sequence ID" value="RVU05897.1"/>
    <property type="molecule type" value="Genomic_DNA"/>
</dbReference>
<comment type="caution">
    <text evidence="7">The sequence shown here is derived from an EMBL/GenBank/DDBJ whole genome shotgun (WGS) entry which is preliminary data.</text>
</comment>
<dbReference type="OrthoDB" id="9801445at2"/>